<dbReference type="EMBL" id="CP077089">
    <property type="protein sequence ID" value="QXI03801.1"/>
    <property type="molecule type" value="Genomic_DNA"/>
</dbReference>
<gene>
    <name evidence="1" type="ORF">HU718_017370</name>
</gene>
<dbReference type="Gene3D" id="3.90.70.20">
    <property type="match status" value="1"/>
</dbReference>
<dbReference type="InterPro" id="IPR038765">
    <property type="entry name" value="Papain-like_cys_pep_sf"/>
</dbReference>
<dbReference type="Proteomes" id="UP000646386">
    <property type="component" value="Chromosome"/>
</dbReference>
<reference evidence="1 2" key="1">
    <citation type="journal article" date="2020" name="Microorganisms">
        <title>Reliable Identification of Environmental Pseudomonas Isolates Using the rpoD Gene.</title>
        <authorList>
            <consortium name="The Broad Institute Genome Sequencing Platform"/>
            <person name="Girard L."/>
            <person name="Lood C."/>
            <person name="Rokni-Zadeh H."/>
            <person name="van Noort V."/>
            <person name="Lavigne R."/>
            <person name="De Mot R."/>
        </authorList>
    </citation>
    <scope>NUCLEOTIDE SEQUENCE [LARGE SCALE GENOMIC DNA]</scope>
    <source>
        <strain evidence="1 2">ZA 5.3</strain>
    </source>
</reference>
<dbReference type="SUPFAM" id="SSF54001">
    <property type="entry name" value="Cysteine proteinases"/>
    <property type="match status" value="1"/>
</dbReference>
<keyword evidence="2" id="KW-1185">Reference proteome</keyword>
<proteinExistence type="predicted"/>
<evidence type="ECO:0000313" key="2">
    <source>
        <dbReference type="Proteomes" id="UP000646386"/>
    </source>
</evidence>
<organism evidence="1 2">
    <name type="scientific">Pseudomonas tensinigenes</name>
    <dbReference type="NCBI Taxonomy" id="2745511"/>
    <lineage>
        <taxon>Bacteria</taxon>
        <taxon>Pseudomonadati</taxon>
        <taxon>Pseudomonadota</taxon>
        <taxon>Gammaproteobacteria</taxon>
        <taxon>Pseudomonadales</taxon>
        <taxon>Pseudomonadaceae</taxon>
        <taxon>Pseudomonas</taxon>
    </lineage>
</organism>
<accession>A0ABX8PRG4</accession>
<evidence type="ECO:0000313" key="1">
    <source>
        <dbReference type="EMBL" id="QXI03801.1"/>
    </source>
</evidence>
<name>A0ABX8PRG4_9PSED</name>
<protein>
    <recommendedName>
        <fullName evidence="3">Virulence surface antigen</fullName>
    </recommendedName>
</protein>
<dbReference type="RefSeq" id="WP_186616112.1">
    <property type="nucleotide sequence ID" value="NZ_CP077089.1"/>
</dbReference>
<evidence type="ECO:0008006" key="3">
    <source>
        <dbReference type="Google" id="ProtNLM"/>
    </source>
</evidence>
<reference evidence="1 2" key="2">
    <citation type="journal article" date="2021" name="Microorganisms">
        <title>The Ever-Expanding Pseudomonas Genus: Description of 43 New Species and Partition of the Pseudomonas putida Group.</title>
        <authorList>
            <person name="Girard L."/>
            <person name="Lood C."/>
            <person name="Hofte M."/>
            <person name="Vandamme P."/>
            <person name="Rokni-Zadeh H."/>
            <person name="van Noort V."/>
            <person name="Lavigne R."/>
            <person name="De Mot R."/>
        </authorList>
    </citation>
    <scope>NUCLEOTIDE SEQUENCE [LARGE SCALE GENOMIC DNA]</scope>
    <source>
        <strain evidence="1 2">ZA 5.3</strain>
    </source>
</reference>
<sequence>MPDHARTTTAALLIRHPTVEMVTPTYQSDDETLDGGVCRGMASRWIGAQLLGGKNVAQFRILANNTDGKVNMEFVRYQAAFNAVGKEFDSACVQYENLRAEADRLKGVFNGTLEKGWFEWMPTAQSVADAEEAALKAEKTLLASVSILYRYMSGGLHEVKKVTDVDYTTFEQALHTHLTGNGFYYIGLGGTHAIAFYIAQAGECLFIDANTGEWKSPDLATLSTFFSDYMSSLYLTEYAGKRVDIYHLPHMLDAT</sequence>